<dbReference type="PANTHER" id="PTHR43047">
    <property type="entry name" value="TWO-COMPONENT HISTIDINE PROTEIN KINASE"/>
    <property type="match status" value="1"/>
</dbReference>
<dbReference type="InterPro" id="IPR003661">
    <property type="entry name" value="HisK_dim/P_dom"/>
</dbReference>
<dbReference type="FunFam" id="3.30.450.20:FF:000061">
    <property type="entry name" value="Histidine kinase 5"/>
    <property type="match status" value="1"/>
</dbReference>
<dbReference type="InterPro" id="IPR036890">
    <property type="entry name" value="HATPase_C_sf"/>
</dbReference>
<dbReference type="SUPFAM" id="SSF52172">
    <property type="entry name" value="CheY-like"/>
    <property type="match status" value="1"/>
</dbReference>
<comment type="caution">
    <text evidence="14">The sequence shown here is derived from an EMBL/GenBank/DDBJ whole genome shotgun (WGS) entry which is preliminary data.</text>
</comment>
<keyword evidence="4" id="KW-0963">Cytoplasm</keyword>
<dbReference type="Pfam" id="PF00512">
    <property type="entry name" value="HisKA"/>
    <property type="match status" value="1"/>
</dbReference>
<keyword evidence="8 10" id="KW-0175">Coiled coil</keyword>
<dbReference type="PROSITE" id="PS50109">
    <property type="entry name" value="HIS_KIN"/>
    <property type="match status" value="1"/>
</dbReference>
<evidence type="ECO:0000256" key="11">
    <source>
        <dbReference type="SAM" id="MobiDB-lite"/>
    </source>
</evidence>
<keyword evidence="15" id="KW-1185">Reference proteome</keyword>
<dbReference type="FunFam" id="3.30.565.10:FF:000069">
    <property type="entry name" value="Probable histidine kinase 1"/>
    <property type="match status" value="1"/>
</dbReference>
<dbReference type="Proteomes" id="UP000467841">
    <property type="component" value="Unassembled WGS sequence"/>
</dbReference>
<evidence type="ECO:0000259" key="12">
    <source>
        <dbReference type="PROSITE" id="PS50109"/>
    </source>
</evidence>
<dbReference type="CDD" id="cd00082">
    <property type="entry name" value="HisKA"/>
    <property type="match status" value="1"/>
</dbReference>
<dbReference type="SMART" id="SM00448">
    <property type="entry name" value="REC"/>
    <property type="match status" value="1"/>
</dbReference>
<feature type="domain" description="Histidine kinase" evidence="12">
    <location>
        <begin position="373"/>
        <end position="622"/>
    </location>
</feature>
<dbReference type="CDD" id="cd16922">
    <property type="entry name" value="HATPase_EvgS-ArcB-TorS-like"/>
    <property type="match status" value="1"/>
</dbReference>
<evidence type="ECO:0000313" key="14">
    <source>
        <dbReference type="EMBL" id="CAA7023262.1"/>
    </source>
</evidence>
<dbReference type="SUPFAM" id="SSF55874">
    <property type="entry name" value="ATPase domain of HSP90 chaperone/DNA topoisomerase II/histidine kinase"/>
    <property type="match status" value="1"/>
</dbReference>
<evidence type="ECO:0000256" key="6">
    <source>
        <dbReference type="ARBA" id="ARBA00022679"/>
    </source>
</evidence>
<reference evidence="14" key="1">
    <citation type="submission" date="2020-01" db="EMBL/GenBank/DDBJ databases">
        <authorList>
            <person name="Mishra B."/>
        </authorList>
    </citation>
    <scope>NUCLEOTIDE SEQUENCE [LARGE SCALE GENOMIC DNA]</scope>
</reference>
<dbReference type="Gene3D" id="1.10.287.130">
    <property type="match status" value="1"/>
</dbReference>
<comment type="subcellular location">
    <subcellularLocation>
        <location evidence="2">Cytoplasm</location>
    </subcellularLocation>
</comment>
<dbReference type="SMART" id="SM00388">
    <property type="entry name" value="HisKA"/>
    <property type="match status" value="1"/>
</dbReference>
<organism evidence="14 15">
    <name type="scientific">Microthlaspi erraticum</name>
    <dbReference type="NCBI Taxonomy" id="1685480"/>
    <lineage>
        <taxon>Eukaryota</taxon>
        <taxon>Viridiplantae</taxon>
        <taxon>Streptophyta</taxon>
        <taxon>Embryophyta</taxon>
        <taxon>Tracheophyta</taxon>
        <taxon>Spermatophyta</taxon>
        <taxon>Magnoliopsida</taxon>
        <taxon>eudicotyledons</taxon>
        <taxon>Gunneridae</taxon>
        <taxon>Pentapetalae</taxon>
        <taxon>rosids</taxon>
        <taxon>malvids</taxon>
        <taxon>Brassicales</taxon>
        <taxon>Brassicaceae</taxon>
        <taxon>Coluteocarpeae</taxon>
        <taxon>Microthlaspi</taxon>
    </lineage>
</organism>
<keyword evidence="5 9" id="KW-0597">Phosphoprotein</keyword>
<dbReference type="GO" id="GO:0000155">
    <property type="term" value="F:phosphorelay sensor kinase activity"/>
    <property type="evidence" value="ECO:0007669"/>
    <property type="project" value="InterPro"/>
</dbReference>
<dbReference type="SUPFAM" id="SSF47384">
    <property type="entry name" value="Homodimeric domain of signal transducing histidine kinase"/>
    <property type="match status" value="1"/>
</dbReference>
<feature type="domain" description="Response regulatory" evidence="13">
    <location>
        <begin position="782"/>
        <end position="929"/>
    </location>
</feature>
<feature type="compositionally biased region" description="Basic and acidic residues" evidence="11">
    <location>
        <begin position="757"/>
        <end position="781"/>
    </location>
</feature>
<dbReference type="InterPro" id="IPR036097">
    <property type="entry name" value="HisK_dim/P_sf"/>
</dbReference>
<feature type="modified residue" description="4-aspartylphosphate" evidence="9">
    <location>
        <position position="831"/>
    </location>
</feature>
<feature type="region of interest" description="Disordered" evidence="11">
    <location>
        <begin position="739"/>
        <end position="781"/>
    </location>
</feature>
<dbReference type="InterPro" id="IPR011006">
    <property type="entry name" value="CheY-like_superfamily"/>
</dbReference>
<dbReference type="FunFam" id="3.40.50.2300:FF:000201">
    <property type="entry name" value="Histidine kinase 5"/>
    <property type="match status" value="1"/>
</dbReference>
<dbReference type="SMART" id="SM00387">
    <property type="entry name" value="HATPase_c"/>
    <property type="match status" value="1"/>
</dbReference>
<evidence type="ECO:0000256" key="2">
    <source>
        <dbReference type="ARBA" id="ARBA00004496"/>
    </source>
</evidence>
<evidence type="ECO:0000256" key="7">
    <source>
        <dbReference type="ARBA" id="ARBA00022777"/>
    </source>
</evidence>
<feature type="coiled-coil region" evidence="10">
    <location>
        <begin position="176"/>
        <end position="203"/>
    </location>
</feature>
<evidence type="ECO:0000256" key="3">
    <source>
        <dbReference type="ARBA" id="ARBA00012438"/>
    </source>
</evidence>
<dbReference type="PROSITE" id="PS50110">
    <property type="entry name" value="RESPONSE_REGULATORY"/>
    <property type="match status" value="1"/>
</dbReference>
<dbReference type="PRINTS" id="PR00344">
    <property type="entry name" value="BCTRLSENSOR"/>
</dbReference>
<dbReference type="Pfam" id="PF02518">
    <property type="entry name" value="HATPase_c"/>
    <property type="match status" value="1"/>
</dbReference>
<dbReference type="InterPro" id="IPR005467">
    <property type="entry name" value="His_kinase_dom"/>
</dbReference>
<evidence type="ECO:0000256" key="10">
    <source>
        <dbReference type="SAM" id="Coils"/>
    </source>
</evidence>
<keyword evidence="6" id="KW-0808">Transferase</keyword>
<evidence type="ECO:0000256" key="8">
    <source>
        <dbReference type="ARBA" id="ARBA00023054"/>
    </source>
</evidence>
<protein>
    <recommendedName>
        <fullName evidence="3">histidine kinase</fullName>
        <ecNumber evidence="3">2.7.13.3</ecNumber>
    </recommendedName>
</protein>
<dbReference type="CDD" id="cd17546">
    <property type="entry name" value="REC_hyHK_CKI1_RcsC-like"/>
    <property type="match status" value="1"/>
</dbReference>
<evidence type="ECO:0000256" key="4">
    <source>
        <dbReference type="ARBA" id="ARBA00022490"/>
    </source>
</evidence>
<evidence type="ECO:0000256" key="9">
    <source>
        <dbReference type="PROSITE-ProRule" id="PRU00169"/>
    </source>
</evidence>
<dbReference type="Gene3D" id="3.40.50.2300">
    <property type="match status" value="1"/>
</dbReference>
<proteinExistence type="predicted"/>
<evidence type="ECO:0000313" key="15">
    <source>
        <dbReference type="Proteomes" id="UP000467841"/>
    </source>
</evidence>
<dbReference type="PANTHER" id="PTHR43047:SF68">
    <property type="entry name" value="HISTIDINE KINASE 5"/>
    <property type="match status" value="1"/>
</dbReference>
<evidence type="ECO:0000256" key="5">
    <source>
        <dbReference type="ARBA" id="ARBA00022553"/>
    </source>
</evidence>
<dbReference type="EC" id="2.7.13.3" evidence="3"/>
<dbReference type="InterPro" id="IPR004358">
    <property type="entry name" value="Sig_transdc_His_kin-like_C"/>
</dbReference>
<feature type="coiled-coil region" evidence="10">
    <location>
        <begin position="89"/>
        <end position="116"/>
    </location>
</feature>
<accession>A0A6D2I462</accession>
<evidence type="ECO:0000259" key="13">
    <source>
        <dbReference type="PROSITE" id="PS50110"/>
    </source>
</evidence>
<dbReference type="Gene3D" id="3.30.450.20">
    <property type="entry name" value="PAS domain"/>
    <property type="match status" value="1"/>
</dbReference>
<sequence>MVCEMEIEDMDVEVLSSMWPDDVGTETDKQFNVEKPAGDQDTLKEVTITEKPAIADLKRLSELMDSTHQGSSQLTNLVKQWEYMQDHAVMLLRDELKSLSRQREEAEAKELEIIEEHNFESNGHENVLVLDDKSDFLRSSSFRERKRSQVFDSEKIEVDEVYDTVGYWKQKALRLEKLLEASRERERRLIEKLNESLKTMESHAAPVEELTQNLRRAEGFLHFILQNAPIVMGHQDKDLRYLFIYNKFPSLREQDILGKTDVEIFDGAGVKESQEFKKEVLEKGMASKREITFETELFGSKTFLIYVEPVYNKLGEKIGINYMGMEVTDQVRKREKMGKLREHNAVRNAMETELNKTIHITEETMRAKQMLATMSHEIRSPLSGVVGMAEILSTTRLDQEQRQLLNVMISSGDLVLQLINDILDLSKVESGVMKLEATKFRPREVVKHVLQTAAASLKKSLTLEGNIADDVPIEVVGDVLRIRQILTNLISNAIKFTHKGKVGIKLEVISEPFFTSENMNDNKPTTPKQILSNEEQNGDPETTVWICCDVYDTGIGIPENAIPCLFKKYMQASADHARKYGGTGLGLAICKQLKVELMGGRLTVTSRVNEGSTFTFILPYKVATPNDHSDDQDEFSDMSDHQHIAEDTTHGYFQFQPLLRSLYSSSEGPVTGQNFLTHNVTQSSCIKLNGFASDLSHALPSTNIAQSEAISSCSFESAHKYPNGESLYKEYESCSSSQASNEGGALVMESEPAVSSRRQEIDPHETTSERCEESSKPDSKPKILLVEDNRINIMVSQSMMKQLGYPIDIATNGVEAIRALQRSNYDLVLMDVCMPVLDGLKATRLIRSYEESGNWEAAIEEGVDLDTPSSETLQNREVCVCSTKRLPIVAMTANTLSESSEECYANGMDSFISKPVTLQKLRECLEQYLC</sequence>
<dbReference type="EMBL" id="CACVBM020000777">
    <property type="protein sequence ID" value="CAA7023262.1"/>
    <property type="molecule type" value="Genomic_DNA"/>
</dbReference>
<gene>
    <name evidence="14" type="ORF">MERR_LOCUS10497</name>
</gene>
<dbReference type="GO" id="GO:0009927">
    <property type="term" value="F:histidine phosphotransfer kinase activity"/>
    <property type="evidence" value="ECO:0007669"/>
    <property type="project" value="TreeGrafter"/>
</dbReference>
<dbReference type="AlphaFoldDB" id="A0A6D2I462"/>
<dbReference type="Gene3D" id="3.30.565.10">
    <property type="entry name" value="Histidine kinase-like ATPase, C-terminal domain"/>
    <property type="match status" value="1"/>
</dbReference>
<keyword evidence="7" id="KW-0418">Kinase</keyword>
<name>A0A6D2I462_9BRAS</name>
<dbReference type="Pfam" id="PF00072">
    <property type="entry name" value="Response_reg"/>
    <property type="match status" value="1"/>
</dbReference>
<dbReference type="FunFam" id="1.10.287.130:FF:000030">
    <property type="entry name" value="Putative histidine kinase 5"/>
    <property type="match status" value="1"/>
</dbReference>
<dbReference type="OrthoDB" id="10266508at2759"/>
<dbReference type="InterPro" id="IPR001789">
    <property type="entry name" value="Sig_transdc_resp-reg_receiver"/>
</dbReference>
<dbReference type="GO" id="GO:0005886">
    <property type="term" value="C:plasma membrane"/>
    <property type="evidence" value="ECO:0007669"/>
    <property type="project" value="TreeGrafter"/>
</dbReference>
<dbReference type="GO" id="GO:0005737">
    <property type="term" value="C:cytoplasm"/>
    <property type="evidence" value="ECO:0007669"/>
    <property type="project" value="UniProtKB-SubCell"/>
</dbReference>
<evidence type="ECO:0000256" key="1">
    <source>
        <dbReference type="ARBA" id="ARBA00000085"/>
    </source>
</evidence>
<dbReference type="InterPro" id="IPR003594">
    <property type="entry name" value="HATPase_dom"/>
</dbReference>
<comment type="catalytic activity">
    <reaction evidence="1">
        <text>ATP + protein L-histidine = ADP + protein N-phospho-L-histidine.</text>
        <dbReference type="EC" id="2.7.13.3"/>
    </reaction>
</comment>